<dbReference type="Pfam" id="PF07331">
    <property type="entry name" value="TctB"/>
    <property type="match status" value="1"/>
</dbReference>
<evidence type="ECO:0000313" key="4">
    <source>
        <dbReference type="Proteomes" id="UP000281813"/>
    </source>
</evidence>
<dbReference type="InterPro" id="IPR009936">
    <property type="entry name" value="DUF1468"/>
</dbReference>
<keyword evidence="4" id="KW-1185">Reference proteome</keyword>
<sequence length="166" mass="18665">MHENKLVDIFSSLFLIALSIVLYVSTFSFRQMSASKIGSDFLPQVVAIGLFILSIILFINAFVGWRKEKKLAEETVATETKEKKEKISYTLVFISLGLMAVYLVLIPILGFLIATSVYLFVQIYLIAPEDKKSIIKFAVVSILISAFVYFVFKNVFYLMLPAGILG</sequence>
<dbReference type="AlphaFoldDB" id="A0A494YTV0"/>
<accession>A0A494YTV0</accession>
<feature type="transmembrane region" description="Helical" evidence="1">
    <location>
        <begin position="41"/>
        <end position="65"/>
    </location>
</feature>
<protein>
    <submittedName>
        <fullName evidence="3">Tripartite tricarboxylate transporter TctB family protein</fullName>
    </submittedName>
</protein>
<keyword evidence="1" id="KW-0472">Membrane</keyword>
<proteinExistence type="predicted"/>
<dbReference type="Proteomes" id="UP000281813">
    <property type="component" value="Unassembled WGS sequence"/>
</dbReference>
<evidence type="ECO:0000313" key="3">
    <source>
        <dbReference type="EMBL" id="RKQ13563.1"/>
    </source>
</evidence>
<keyword evidence="1" id="KW-1133">Transmembrane helix</keyword>
<feature type="transmembrane region" description="Helical" evidence="1">
    <location>
        <begin position="86"/>
        <end position="105"/>
    </location>
</feature>
<dbReference type="EMBL" id="RBZO01000029">
    <property type="protein sequence ID" value="RKQ13563.1"/>
    <property type="molecule type" value="Genomic_DNA"/>
</dbReference>
<keyword evidence="1" id="KW-0812">Transmembrane</keyword>
<organism evidence="3 4">
    <name type="scientific">Oceanobacillus bengalensis</name>
    <dbReference type="NCBI Taxonomy" id="1435466"/>
    <lineage>
        <taxon>Bacteria</taxon>
        <taxon>Bacillati</taxon>
        <taxon>Bacillota</taxon>
        <taxon>Bacilli</taxon>
        <taxon>Bacillales</taxon>
        <taxon>Bacillaceae</taxon>
        <taxon>Oceanobacillus</taxon>
    </lineage>
</organism>
<evidence type="ECO:0000256" key="1">
    <source>
        <dbReference type="SAM" id="Phobius"/>
    </source>
</evidence>
<comment type="caution">
    <text evidence="3">The sequence shown here is derived from an EMBL/GenBank/DDBJ whole genome shotgun (WGS) entry which is preliminary data.</text>
</comment>
<reference evidence="3 4" key="1">
    <citation type="journal article" date="2015" name="Antonie Van Leeuwenhoek">
        <title>Oceanobacillus bengalensis sp. nov., a bacterium isolated from seawater of the Bay of Bengal.</title>
        <authorList>
            <person name="Yongchang O."/>
            <person name="Xiang W."/>
            <person name="Wang G."/>
        </authorList>
    </citation>
    <scope>NUCLEOTIDE SEQUENCE [LARGE SCALE GENOMIC DNA]</scope>
    <source>
        <strain evidence="3 4">MCCC 1K00260</strain>
    </source>
</reference>
<gene>
    <name evidence="3" type="ORF">D8M05_15850</name>
</gene>
<name>A0A494YTV0_9BACI</name>
<dbReference type="RefSeq" id="WP_121133531.1">
    <property type="nucleotide sequence ID" value="NZ_RBZO01000029.1"/>
</dbReference>
<dbReference type="OrthoDB" id="2939932at2"/>
<feature type="transmembrane region" description="Helical" evidence="1">
    <location>
        <begin position="7"/>
        <end position="29"/>
    </location>
</feature>
<feature type="transmembrane region" description="Helical" evidence="1">
    <location>
        <begin position="134"/>
        <end position="152"/>
    </location>
</feature>
<evidence type="ECO:0000259" key="2">
    <source>
        <dbReference type="Pfam" id="PF07331"/>
    </source>
</evidence>
<feature type="domain" description="DUF1468" evidence="2">
    <location>
        <begin position="11"/>
        <end position="161"/>
    </location>
</feature>